<dbReference type="PANTHER" id="PTHR35812">
    <property type="entry name" value="LIPOPROTEIN"/>
    <property type="match status" value="1"/>
</dbReference>
<evidence type="ECO:0000313" key="4">
    <source>
        <dbReference type="Proteomes" id="UP000183994"/>
    </source>
</evidence>
<organism evidence="3 4">
    <name type="scientific">Desulfatibacillum alkenivorans DSM 16219</name>
    <dbReference type="NCBI Taxonomy" id="1121393"/>
    <lineage>
        <taxon>Bacteria</taxon>
        <taxon>Pseudomonadati</taxon>
        <taxon>Thermodesulfobacteriota</taxon>
        <taxon>Desulfobacteria</taxon>
        <taxon>Desulfobacterales</taxon>
        <taxon>Desulfatibacillaceae</taxon>
        <taxon>Desulfatibacillum</taxon>
    </lineage>
</organism>
<dbReference type="OrthoDB" id="9793251at2"/>
<dbReference type="PANTHER" id="PTHR35812:SF1">
    <property type="entry name" value="LIPOPROTEIN"/>
    <property type="match status" value="1"/>
</dbReference>
<accession>A0A1M6LFK8</accession>
<proteinExistence type="predicted"/>
<dbReference type="AlphaFoldDB" id="A0A1M6LFK8"/>
<dbReference type="EMBL" id="FQZU01000010">
    <property type="protein sequence ID" value="SHJ70021.1"/>
    <property type="molecule type" value="Genomic_DNA"/>
</dbReference>
<protein>
    <recommendedName>
        <fullName evidence="2">Lcl C-terminal domain-containing protein</fullName>
    </recommendedName>
</protein>
<sequence>MSKRPIFPTDQFECYDAEGKPAPCQGEQDPAGAGQPWPSPRFSEEGQTVNDGLTGLVWTQDGAVSMFPMMWADAFDLVARMNKINAYGYSDWRLPNRREMFSLISHVRNDPALPREHPFVNVASSWYWTSTTAARVAVEAWKVHMGSGRMKTAPKHEMAMIWPVRGGREGQIRLHWTGQRLCYSPAGHMIDCENCGQDGELRVGAPWPSPRFTQSGQTVLDLLTGLTWTHNANCAPGLVPWEQAFEAVAGLNKNKVGGHGDWRVPTVRELESITDMGGHSPALIQGRPFINIKDYYWSSSTVAYAPDRAWVLETGDGAVTHRSKGEKACHVWAVRA</sequence>
<keyword evidence="4" id="KW-1185">Reference proteome</keyword>
<dbReference type="STRING" id="1121393.SAMN02745216_02123"/>
<evidence type="ECO:0000256" key="1">
    <source>
        <dbReference type="SAM" id="MobiDB-lite"/>
    </source>
</evidence>
<evidence type="ECO:0000313" key="3">
    <source>
        <dbReference type="EMBL" id="SHJ70021.1"/>
    </source>
</evidence>
<dbReference type="Proteomes" id="UP000183994">
    <property type="component" value="Unassembled WGS sequence"/>
</dbReference>
<feature type="domain" description="Lcl C-terminal" evidence="2">
    <location>
        <begin position="47"/>
        <end position="165"/>
    </location>
</feature>
<evidence type="ECO:0000259" key="2">
    <source>
        <dbReference type="Pfam" id="PF07603"/>
    </source>
</evidence>
<dbReference type="Pfam" id="PF07603">
    <property type="entry name" value="Lcl_C"/>
    <property type="match status" value="2"/>
</dbReference>
<reference evidence="4" key="1">
    <citation type="submission" date="2016-11" db="EMBL/GenBank/DDBJ databases">
        <authorList>
            <person name="Varghese N."/>
            <person name="Submissions S."/>
        </authorList>
    </citation>
    <scope>NUCLEOTIDE SEQUENCE [LARGE SCALE GENOMIC DNA]</scope>
    <source>
        <strain evidence="4">DSM 16219</strain>
    </source>
</reference>
<feature type="domain" description="Lcl C-terminal" evidence="2">
    <location>
        <begin position="217"/>
        <end position="335"/>
    </location>
</feature>
<dbReference type="InterPro" id="IPR011460">
    <property type="entry name" value="Lcl_C"/>
</dbReference>
<dbReference type="RefSeq" id="WP_073475581.1">
    <property type="nucleotide sequence ID" value="NZ_FQZU01000010.1"/>
</dbReference>
<feature type="region of interest" description="Disordered" evidence="1">
    <location>
        <begin position="1"/>
        <end position="46"/>
    </location>
</feature>
<gene>
    <name evidence="3" type="ORF">SAMN02745216_02123</name>
</gene>
<name>A0A1M6LFK8_9BACT</name>